<protein>
    <recommendedName>
        <fullName evidence="7">ATP-dependent RNA helicase</fullName>
        <ecNumber evidence="7">3.6.4.13</ecNumber>
    </recommendedName>
</protein>
<dbReference type="PROSITE" id="PS51192">
    <property type="entry name" value="HELICASE_ATP_BIND_1"/>
    <property type="match status" value="1"/>
</dbReference>
<feature type="region of interest" description="Disordered" evidence="8">
    <location>
        <begin position="1"/>
        <end position="58"/>
    </location>
</feature>
<dbReference type="AlphaFoldDB" id="A0AAV7KI30"/>
<evidence type="ECO:0000256" key="3">
    <source>
        <dbReference type="ARBA" id="ARBA00022806"/>
    </source>
</evidence>
<dbReference type="EC" id="3.6.4.13" evidence="7"/>
<dbReference type="InterPro" id="IPR001650">
    <property type="entry name" value="Helicase_C-like"/>
</dbReference>
<comment type="domain">
    <text evidence="7">The Q motif is unique to and characteristic of the DEAD box family of RNA helicases and controls ATP binding and hydrolysis.</text>
</comment>
<evidence type="ECO:0000256" key="6">
    <source>
        <dbReference type="PROSITE-ProRule" id="PRU00552"/>
    </source>
</evidence>
<feature type="compositionally biased region" description="Polar residues" evidence="8">
    <location>
        <begin position="40"/>
        <end position="57"/>
    </location>
</feature>
<evidence type="ECO:0000256" key="7">
    <source>
        <dbReference type="RuleBase" id="RU365068"/>
    </source>
</evidence>
<dbReference type="Proteomes" id="UP001165289">
    <property type="component" value="Unassembled WGS sequence"/>
</dbReference>
<proteinExistence type="inferred from homology"/>
<dbReference type="PANTHER" id="PTHR24031">
    <property type="entry name" value="RNA HELICASE"/>
    <property type="match status" value="1"/>
</dbReference>
<evidence type="ECO:0000256" key="5">
    <source>
        <dbReference type="ARBA" id="ARBA00022884"/>
    </source>
</evidence>
<keyword evidence="5 7" id="KW-0694">RNA-binding</keyword>
<evidence type="ECO:0000259" key="10">
    <source>
        <dbReference type="PROSITE" id="PS51194"/>
    </source>
</evidence>
<keyword evidence="3 7" id="KW-0347">Helicase</keyword>
<accession>A0AAV7KI30</accession>
<keyword evidence="2 7" id="KW-0378">Hydrolase</keyword>
<evidence type="ECO:0000313" key="13">
    <source>
        <dbReference type="Proteomes" id="UP001165289"/>
    </source>
</evidence>
<dbReference type="InterPro" id="IPR027417">
    <property type="entry name" value="P-loop_NTPase"/>
</dbReference>
<dbReference type="PROSITE" id="PS51194">
    <property type="entry name" value="HELICASE_CTER"/>
    <property type="match status" value="1"/>
</dbReference>
<feature type="short sequence motif" description="Q motif" evidence="6">
    <location>
        <begin position="57"/>
        <end position="85"/>
    </location>
</feature>
<dbReference type="GO" id="GO:0005524">
    <property type="term" value="F:ATP binding"/>
    <property type="evidence" value="ECO:0007669"/>
    <property type="project" value="UniProtKB-UniRule"/>
</dbReference>
<keyword evidence="1 7" id="KW-0547">Nucleotide-binding</keyword>
<evidence type="ECO:0000256" key="4">
    <source>
        <dbReference type="ARBA" id="ARBA00022840"/>
    </source>
</evidence>
<keyword evidence="4 7" id="KW-0067">ATP-binding</keyword>
<comment type="similarity">
    <text evidence="7">Belongs to the DEAD box helicase family.</text>
</comment>
<keyword evidence="13" id="KW-1185">Reference proteome</keyword>
<evidence type="ECO:0000313" key="12">
    <source>
        <dbReference type="EMBL" id="KAI6660794.1"/>
    </source>
</evidence>
<evidence type="ECO:0000256" key="8">
    <source>
        <dbReference type="SAM" id="MobiDB-lite"/>
    </source>
</evidence>
<dbReference type="Pfam" id="PF00270">
    <property type="entry name" value="DEAD"/>
    <property type="match status" value="1"/>
</dbReference>
<comment type="catalytic activity">
    <reaction evidence="7">
        <text>ATP + H2O = ADP + phosphate + H(+)</text>
        <dbReference type="Rhea" id="RHEA:13065"/>
        <dbReference type="ChEBI" id="CHEBI:15377"/>
        <dbReference type="ChEBI" id="CHEBI:15378"/>
        <dbReference type="ChEBI" id="CHEBI:30616"/>
        <dbReference type="ChEBI" id="CHEBI:43474"/>
        <dbReference type="ChEBI" id="CHEBI:456216"/>
        <dbReference type="EC" id="3.6.4.13"/>
    </reaction>
</comment>
<dbReference type="GO" id="GO:0016787">
    <property type="term" value="F:hydrolase activity"/>
    <property type="evidence" value="ECO:0007669"/>
    <property type="project" value="UniProtKB-KW"/>
</dbReference>
<reference evidence="12 13" key="1">
    <citation type="journal article" date="2023" name="BMC Biol.">
        <title>The compact genome of the sponge Oopsacas minuta (Hexactinellida) is lacking key metazoan core genes.</title>
        <authorList>
            <person name="Santini S."/>
            <person name="Schenkelaars Q."/>
            <person name="Jourda C."/>
            <person name="Duchesne M."/>
            <person name="Belahbib H."/>
            <person name="Rocher C."/>
            <person name="Selva M."/>
            <person name="Riesgo A."/>
            <person name="Vervoort M."/>
            <person name="Leys S.P."/>
            <person name="Kodjabachian L."/>
            <person name="Le Bivic A."/>
            <person name="Borchiellini C."/>
            <person name="Claverie J.M."/>
            <person name="Renard E."/>
        </authorList>
    </citation>
    <scope>NUCLEOTIDE SEQUENCE [LARGE SCALE GENOMIC DNA]</scope>
    <source>
        <strain evidence="12">SPO-2</strain>
    </source>
</reference>
<evidence type="ECO:0000259" key="11">
    <source>
        <dbReference type="PROSITE" id="PS51195"/>
    </source>
</evidence>
<feature type="domain" description="Helicase C-terminal" evidence="10">
    <location>
        <begin position="372"/>
        <end position="520"/>
    </location>
</feature>
<dbReference type="SMART" id="SM00487">
    <property type="entry name" value="DEXDc"/>
    <property type="match status" value="1"/>
</dbReference>
<dbReference type="InterPro" id="IPR014014">
    <property type="entry name" value="RNA_helicase_DEAD_Q_motif"/>
</dbReference>
<dbReference type="InterPro" id="IPR014001">
    <property type="entry name" value="Helicase_ATP-bd"/>
</dbReference>
<dbReference type="GO" id="GO:0003724">
    <property type="term" value="F:RNA helicase activity"/>
    <property type="evidence" value="ECO:0007669"/>
    <property type="project" value="UniProtKB-EC"/>
</dbReference>
<name>A0AAV7KI30_9METZ</name>
<evidence type="ECO:0000256" key="2">
    <source>
        <dbReference type="ARBA" id="ARBA00022801"/>
    </source>
</evidence>
<dbReference type="SUPFAM" id="SSF52540">
    <property type="entry name" value="P-loop containing nucleoside triphosphate hydrolases"/>
    <property type="match status" value="2"/>
</dbReference>
<dbReference type="PROSITE" id="PS51195">
    <property type="entry name" value="Q_MOTIF"/>
    <property type="match status" value="1"/>
</dbReference>
<dbReference type="EMBL" id="JAKMXF010000023">
    <property type="protein sequence ID" value="KAI6660794.1"/>
    <property type="molecule type" value="Genomic_DNA"/>
</dbReference>
<dbReference type="InterPro" id="IPR011545">
    <property type="entry name" value="DEAD/DEAH_box_helicase_dom"/>
</dbReference>
<feature type="domain" description="DEAD-box RNA helicase Q" evidence="11">
    <location>
        <begin position="57"/>
        <end position="85"/>
    </location>
</feature>
<dbReference type="GO" id="GO:0003723">
    <property type="term" value="F:RNA binding"/>
    <property type="evidence" value="ECO:0007669"/>
    <property type="project" value="UniProtKB-UniRule"/>
</dbReference>
<feature type="compositionally biased region" description="Basic residues" evidence="8">
    <location>
        <begin position="1"/>
        <end position="36"/>
    </location>
</feature>
<evidence type="ECO:0000259" key="9">
    <source>
        <dbReference type="PROSITE" id="PS51192"/>
    </source>
</evidence>
<dbReference type="SMART" id="SM00490">
    <property type="entry name" value="HELICc"/>
    <property type="match status" value="1"/>
</dbReference>
<comment type="function">
    <text evidence="7">RNA helicase.</text>
</comment>
<dbReference type="Pfam" id="PF00271">
    <property type="entry name" value="Helicase_C"/>
    <property type="match status" value="1"/>
</dbReference>
<dbReference type="CDD" id="cd18787">
    <property type="entry name" value="SF2_C_DEAD"/>
    <property type="match status" value="1"/>
</dbReference>
<evidence type="ECO:0000256" key="1">
    <source>
        <dbReference type="ARBA" id="ARBA00022741"/>
    </source>
</evidence>
<feature type="domain" description="Helicase ATP-binding" evidence="9">
    <location>
        <begin position="88"/>
        <end position="333"/>
    </location>
</feature>
<organism evidence="12 13">
    <name type="scientific">Oopsacas minuta</name>
    <dbReference type="NCBI Taxonomy" id="111878"/>
    <lineage>
        <taxon>Eukaryota</taxon>
        <taxon>Metazoa</taxon>
        <taxon>Porifera</taxon>
        <taxon>Hexactinellida</taxon>
        <taxon>Hexasterophora</taxon>
        <taxon>Lyssacinosida</taxon>
        <taxon>Leucopsacidae</taxon>
        <taxon>Oopsacas</taxon>
    </lineage>
</organism>
<dbReference type="Gene3D" id="3.40.50.300">
    <property type="entry name" value="P-loop containing nucleotide triphosphate hydrolases"/>
    <property type="match status" value="2"/>
</dbReference>
<gene>
    <name evidence="12" type="ORF">LOD99_10191</name>
</gene>
<comment type="caution">
    <text evidence="12">The sequence shown here is derived from an EMBL/GenBank/DDBJ whole genome shotgun (WGS) entry which is preliminary data.</text>
</comment>
<sequence length="639" mass="72460">MPNKSQKKQQSKQKGNRIKLHPQSRGFKHKHKHRTKQLRDNINNLTKPHLTPTTDMSEWNDINLPSELLLALREMNFSSPTPIQRMSIPPATACHNVIGAAETGSGKTLAFGIPVLTGILQRSNDDNICTENERVVMDTEDKVEGDEMGCLGWVDDIPDAEFERMLSDTSMPSNSLQITPPHNTQVTKPLQALILTPTRELCLQICSHLRSAAIHTSISVVALVGGLSISKQTRLLSRHPEIVASTPGRYLQLLEEGNKYCQELSHLSYLVIDEVDRMLTEGHFANINLIFDRIASLAGTSQSHGPQVLLFSATVPSYFLNLKKHERDEPDGVRKLKRYLSRKKTDVINLTRKNVLVEKLREHRLMVESSNKLYYLYYLLLRKGKVLVFSNSIASLRQLYGILTTLSLNILIVHSGMQQKQRLQNLEKFNSSEHAILLASDMTSRGIDFTDVSDVIHYHVPATVQLYVHRCGRTARTSVKGGSSLLLVAPEESRRYNTICRDLNKAAGIPNAEISLNEVYRYKDAVQLAIKLNKHENSYRKQTKDESWKKKANINLHGEYDMTSSEEDTPPTRQDRFVLREGKERLRNLLTSINKEDTAIRCYRDGLKTVSTLLTAGEKVKPATDIPYLPLIREKHRRL</sequence>